<evidence type="ECO:0000256" key="1">
    <source>
        <dbReference type="ARBA" id="ARBA00022553"/>
    </source>
</evidence>
<dbReference type="Pfam" id="PF01663">
    <property type="entry name" value="Phosphodiest"/>
    <property type="match status" value="1"/>
</dbReference>
<gene>
    <name evidence="5" type="ORF">RI845_10020</name>
</gene>
<reference evidence="6" key="1">
    <citation type="submission" date="2023-09" db="EMBL/GenBank/DDBJ databases">
        <authorList>
            <person name="Li S."/>
            <person name="Li X."/>
            <person name="Zhang C."/>
            <person name="Zhao Z."/>
        </authorList>
    </citation>
    <scope>NUCLEOTIDE SEQUENCE [LARGE SCALE GENOMIC DNA]</scope>
    <source>
        <strain evidence="6">SQ345</strain>
    </source>
</reference>
<dbReference type="PANTHER" id="PTHR10151">
    <property type="entry name" value="ECTONUCLEOTIDE PYROPHOSPHATASE/PHOSPHODIESTERASE"/>
    <property type="match status" value="1"/>
</dbReference>
<dbReference type="InterPro" id="IPR026263">
    <property type="entry name" value="Alkaline_phosphatase_prok"/>
</dbReference>
<dbReference type="Gene3D" id="3.30.1360.150">
    <property type="match status" value="1"/>
</dbReference>
<organism evidence="5 6">
    <name type="scientific">Thalassotalea nanhaiensis</name>
    <dbReference type="NCBI Taxonomy" id="3065648"/>
    <lineage>
        <taxon>Bacteria</taxon>
        <taxon>Pseudomonadati</taxon>
        <taxon>Pseudomonadota</taxon>
        <taxon>Gammaproteobacteria</taxon>
        <taxon>Alteromonadales</taxon>
        <taxon>Colwelliaceae</taxon>
        <taxon>Thalassotalea</taxon>
    </lineage>
</organism>
<keyword evidence="6" id="KW-1185">Reference proteome</keyword>
<accession>A0ABY9TFD8</accession>
<dbReference type="InterPro" id="IPR017850">
    <property type="entry name" value="Alkaline_phosphatase_core_sf"/>
</dbReference>
<evidence type="ECO:0000313" key="6">
    <source>
        <dbReference type="Proteomes" id="UP001248581"/>
    </source>
</evidence>
<evidence type="ECO:0000256" key="2">
    <source>
        <dbReference type="ARBA" id="ARBA00022723"/>
    </source>
</evidence>
<evidence type="ECO:0000256" key="4">
    <source>
        <dbReference type="SAM" id="SignalP"/>
    </source>
</evidence>
<dbReference type="SUPFAM" id="SSF53649">
    <property type="entry name" value="Alkaline phosphatase-like"/>
    <property type="match status" value="1"/>
</dbReference>
<dbReference type="Proteomes" id="UP001248581">
    <property type="component" value="Chromosome"/>
</dbReference>
<protein>
    <submittedName>
        <fullName evidence="5">Alkaline phosphatase family protein</fullName>
    </submittedName>
</protein>
<proteinExistence type="predicted"/>
<feature type="chain" id="PRO_5046802153" evidence="4">
    <location>
        <begin position="27"/>
        <end position="569"/>
    </location>
</feature>
<evidence type="ECO:0000313" key="5">
    <source>
        <dbReference type="EMBL" id="WNC66874.1"/>
    </source>
</evidence>
<sequence>MNCCINSTPLKLISLALFAITFNSNAFGNKPIEKPKLIIQITVDQLRGDLMFRYQDRFVGSGFNYLLNNGTVYRDAHHGHANTETIVGHATLATGAHPSNHGLVGNIWYNRQKGHTVYNIEDSNYVLLTKGASVDKNTEIDPTQKAASVEGRSPNTIMASTFSDEMVINSNGNAKVFAVSVKDRGAVSMAGHGGKAFWFSKKSQEFVSSSYYYNQYPKWLNEWNDKKISDNYKNKKWQLLDEKSTYLFGNSDDRAWEMDLAGYGRTFPHPLGESKYFSTLLTVSPFGDEMTAGFAKQLIHHEQLGQDNVTDYLAVSFSATDYIGHFFGASSLESEDNILRLDRTLEGFFAYIDDNIGLDNTVIVLSADHGGPDAPGYLNEHDVQGAYVSPKQWDTLDSIIKLKAELGLKEPLISSYHHPYIYLDQTLIAKNKLDLNDVQDKVAAALLKETDVYHTVASNKVKTNQLADTQLNKAIKNNFYPARSGDIYVVFKPQNFINNLDGLKVASVHGSAWSYDTFVPIIFVGKTIPAKHVYRRVQTVDVAPTLSAIMAIKPPSASNGVILTEVFNQ</sequence>
<dbReference type="EMBL" id="CP134146">
    <property type="protein sequence ID" value="WNC66874.1"/>
    <property type="molecule type" value="Genomic_DNA"/>
</dbReference>
<keyword evidence="1" id="KW-0597">Phosphoprotein</keyword>
<keyword evidence="3 4" id="KW-0732">Signal</keyword>
<keyword evidence="2" id="KW-0479">Metal-binding</keyword>
<dbReference type="PANTHER" id="PTHR10151:SF120">
    <property type="entry name" value="BIS(5'-ADENOSYL)-TRIPHOSPHATASE"/>
    <property type="match status" value="1"/>
</dbReference>
<feature type="signal peptide" evidence="4">
    <location>
        <begin position="1"/>
        <end position="26"/>
    </location>
</feature>
<dbReference type="Gene3D" id="3.40.720.10">
    <property type="entry name" value="Alkaline Phosphatase, subunit A"/>
    <property type="match status" value="1"/>
</dbReference>
<dbReference type="PIRSF" id="PIRSF031924">
    <property type="entry name" value="Pi-irrepressible_AP"/>
    <property type="match status" value="1"/>
</dbReference>
<name>A0ABY9TFD8_9GAMM</name>
<dbReference type="RefSeq" id="WP_348386039.1">
    <property type="nucleotide sequence ID" value="NZ_CP134146.1"/>
</dbReference>
<dbReference type="InterPro" id="IPR002591">
    <property type="entry name" value="Phosphodiest/P_Trfase"/>
</dbReference>
<dbReference type="CDD" id="cd16016">
    <property type="entry name" value="AP-SPAP"/>
    <property type="match status" value="1"/>
</dbReference>
<evidence type="ECO:0000256" key="3">
    <source>
        <dbReference type="ARBA" id="ARBA00022729"/>
    </source>
</evidence>